<dbReference type="EMBL" id="SRMA01026893">
    <property type="protein sequence ID" value="TRY65879.1"/>
    <property type="molecule type" value="Genomic_DNA"/>
</dbReference>
<dbReference type="STRING" id="623744.A0A553NKC2"/>
<dbReference type="Proteomes" id="UP000316079">
    <property type="component" value="Unassembled WGS sequence"/>
</dbReference>
<dbReference type="OrthoDB" id="10034090at2759"/>
<feature type="non-terminal residue" evidence="1">
    <location>
        <position position="1"/>
    </location>
</feature>
<proteinExistence type="predicted"/>
<evidence type="ECO:0000313" key="2">
    <source>
        <dbReference type="Proteomes" id="UP000316079"/>
    </source>
</evidence>
<organism evidence="1 2">
    <name type="scientific">Danionella cerebrum</name>
    <dbReference type="NCBI Taxonomy" id="2873325"/>
    <lineage>
        <taxon>Eukaryota</taxon>
        <taxon>Metazoa</taxon>
        <taxon>Chordata</taxon>
        <taxon>Craniata</taxon>
        <taxon>Vertebrata</taxon>
        <taxon>Euteleostomi</taxon>
        <taxon>Actinopterygii</taxon>
        <taxon>Neopterygii</taxon>
        <taxon>Teleostei</taxon>
        <taxon>Ostariophysi</taxon>
        <taxon>Cypriniformes</taxon>
        <taxon>Danionidae</taxon>
        <taxon>Danioninae</taxon>
        <taxon>Danionella</taxon>
    </lineage>
</organism>
<dbReference type="AlphaFoldDB" id="A0A553NKC2"/>
<name>A0A553NKC2_9TELE</name>
<comment type="caution">
    <text evidence="1">The sequence shown here is derived from an EMBL/GenBank/DDBJ whole genome shotgun (WGS) entry which is preliminary data.</text>
</comment>
<protein>
    <submittedName>
        <fullName evidence="1">Uncharacterized protein</fullName>
    </submittedName>
</protein>
<keyword evidence="2" id="KW-1185">Reference proteome</keyword>
<gene>
    <name evidence="1" type="ORF">DNTS_018033</name>
</gene>
<accession>A0A553NKC2</accession>
<sequence>GFGDSAHYGDHLSDGRLVSHEGLSPTPFMSSSIMALYGSVGPFSLKTVTTGCARDGRVVYLPQFLNLPVVHCLQESAFPPSGSHTVSSVFHHKRLSPSRRATGIFQWHTTSLLRKARKEERVSESDGREGGV</sequence>
<reference evidence="1 2" key="1">
    <citation type="journal article" date="2019" name="Sci. Data">
        <title>Hybrid genome assembly and annotation of Danionella translucida.</title>
        <authorList>
            <person name="Kadobianskyi M."/>
            <person name="Schulze L."/>
            <person name="Schuelke M."/>
            <person name="Judkewitz B."/>
        </authorList>
    </citation>
    <scope>NUCLEOTIDE SEQUENCE [LARGE SCALE GENOMIC DNA]</scope>
    <source>
        <strain evidence="1 2">Bolton</strain>
    </source>
</reference>
<evidence type="ECO:0000313" key="1">
    <source>
        <dbReference type="EMBL" id="TRY65879.1"/>
    </source>
</evidence>